<gene>
    <name evidence="3" type="ORF">ACFQS3_13045</name>
</gene>
<dbReference type="Gene3D" id="2.130.10.130">
    <property type="entry name" value="Integrin alpha, N-terminal"/>
    <property type="match status" value="1"/>
</dbReference>
<dbReference type="InterPro" id="IPR013517">
    <property type="entry name" value="FG-GAP"/>
</dbReference>
<evidence type="ECO:0000256" key="1">
    <source>
        <dbReference type="ARBA" id="ARBA00022729"/>
    </source>
</evidence>
<dbReference type="RefSeq" id="WP_382346330.1">
    <property type="nucleotide sequence ID" value="NZ_JBHMBP010000001.1"/>
</dbReference>
<keyword evidence="1 2" id="KW-0732">Signal</keyword>
<dbReference type="InterPro" id="IPR028994">
    <property type="entry name" value="Integrin_alpha_N"/>
</dbReference>
<accession>A0ABW2DAH1</accession>
<organism evidence="3 4">
    <name type="scientific">Glycomyces mayteni</name>
    <dbReference type="NCBI Taxonomy" id="543887"/>
    <lineage>
        <taxon>Bacteria</taxon>
        <taxon>Bacillati</taxon>
        <taxon>Actinomycetota</taxon>
        <taxon>Actinomycetes</taxon>
        <taxon>Glycomycetales</taxon>
        <taxon>Glycomycetaceae</taxon>
        <taxon>Glycomyces</taxon>
    </lineage>
</organism>
<dbReference type="Pfam" id="PF13517">
    <property type="entry name" value="FG-GAP_3"/>
    <property type="match status" value="3"/>
</dbReference>
<reference evidence="4" key="1">
    <citation type="journal article" date="2019" name="Int. J. Syst. Evol. Microbiol.">
        <title>The Global Catalogue of Microorganisms (GCM) 10K type strain sequencing project: providing services to taxonomists for standard genome sequencing and annotation.</title>
        <authorList>
            <consortium name="The Broad Institute Genomics Platform"/>
            <consortium name="The Broad Institute Genome Sequencing Center for Infectious Disease"/>
            <person name="Wu L."/>
            <person name="Ma J."/>
        </authorList>
    </citation>
    <scope>NUCLEOTIDE SEQUENCE [LARGE SCALE GENOMIC DNA]</scope>
    <source>
        <strain evidence="4">KACC 12634</strain>
    </source>
</reference>
<keyword evidence="4" id="KW-1185">Reference proteome</keyword>
<dbReference type="SUPFAM" id="SSF69318">
    <property type="entry name" value="Integrin alpha N-terminal domain"/>
    <property type="match status" value="2"/>
</dbReference>
<evidence type="ECO:0000313" key="3">
    <source>
        <dbReference type="EMBL" id="MFC6958127.1"/>
    </source>
</evidence>
<protein>
    <submittedName>
        <fullName evidence="3">FG-GAP repeat domain-containing protein</fullName>
    </submittedName>
</protein>
<dbReference type="PANTHER" id="PTHR44103">
    <property type="entry name" value="PROPROTEIN CONVERTASE P"/>
    <property type="match status" value="1"/>
</dbReference>
<dbReference type="EMBL" id="JBHSYS010000003">
    <property type="protein sequence ID" value="MFC6958127.1"/>
    <property type="molecule type" value="Genomic_DNA"/>
</dbReference>
<proteinExistence type="predicted"/>
<dbReference type="Proteomes" id="UP001596470">
    <property type="component" value="Unassembled WGS sequence"/>
</dbReference>
<dbReference type="PANTHER" id="PTHR44103:SF1">
    <property type="entry name" value="PROPROTEIN CONVERTASE P"/>
    <property type="match status" value="1"/>
</dbReference>
<comment type="caution">
    <text evidence="3">The sequence shown here is derived from an EMBL/GenBank/DDBJ whole genome shotgun (WGS) entry which is preliminary data.</text>
</comment>
<feature type="chain" id="PRO_5045968051" evidence="2">
    <location>
        <begin position="37"/>
        <end position="1203"/>
    </location>
</feature>
<evidence type="ECO:0000256" key="2">
    <source>
        <dbReference type="SAM" id="SignalP"/>
    </source>
</evidence>
<sequence>MNAPVTGTRRRTSARTAAALTAAALGAAILAAPAAAQTGSTDCAALGDDPAAAGLESALQAARDCGVEVRLTGRSTPYATVYVTPENRLHYVATTAPVQGHAEAGALDPTLVAADGALAPAATDWPFRLPYDAAGLPLLDTPYAELYWDGATPVPAYSGTTAAYRGLAPGLDFAADVDTAAADLRFTVADRAAWDAVAEGLAVGPEDSAYVTDSGALAVFADTDYAYGVQVEGTTPFTVRDADGAVTPAEIEQDESGALTVTVPEEVLATAAYPLELTAQWALREFPVPGWGSVTSAAELALHRGEGGLDEPYFEAAGETGDVLAGPYCDALADPACETVHQAASYWSFPWPMIESLRATAVEGFTYPVASASFRIDAAEGAECRAPDLARPAGYLLTTTWSSRPSATGATAAGTCADGTAAYDVSDLLAPVWSNGNSDYSPALLAMADSAETARFDGATARLDVYFDIVGYLFSIPTSSCGTSSAPRYYRSAVASLGGDHRIETWRPDLIDLGLTWSAEVFDAYTGEPVAAAGPLDAPDGSRPAGQLDEPLGPGRYRAVYTVESSTTAFSTVKTCYFGVDTAWPEVVGVAVAPGPHYIGDTVAVDVTVSDDGFPDGRAEIDVACASGDLCDGVETVVLRDGTTAEFAFELRDGSGVASFRATDDAGQYDYSSTVVIPATVNTYDYNGDRFQDLYLVRKSDGHLLFYPGKGDGALGTAVSRGGGWNAMDVVMAGDLTGDGDPDLLARDTRTGNLYTYPGDGAGNFEPRILAGGGWNAISVFTSAADFDGNGTVDLFAIRESDGRLLFHPGKGDGTFGARTFPALPTGGNGWGSYTGMMTLSPRGNNDALPDLLLRDTNGDYQVLNGNGRGGVENSTAALGMATVRSDGTYRTYAQITAAGDQNADGRDDFVAVDARTGELLLIAGADYTPAVTVLSKTGGAFRVPAVDAADPYDYTGDLHTDVYGLRAADGVLKIYEGAGSGLVAGDDVAYVGGADLVETAGDMTGDGLPDLLVRWEGGDLEVFRGGIGGNFNRGIGAVGTGWHKMSALVSGQDFNGDGKVDIVAREAATGYLWLYPGKGDGTVGARVKTGSGWNAMRELTAVGDLDHDGHADLLAVRTSDNCLYRYDSTGTGALQSGVKVGCGWAGLDALASVGDFDGDGHADLAARRNSDGKLFLYKGNGAGGFASAVAIGTGWNRMSTIA</sequence>
<dbReference type="InterPro" id="IPR006311">
    <property type="entry name" value="TAT_signal"/>
</dbReference>
<feature type="signal peptide" evidence="2">
    <location>
        <begin position="1"/>
        <end position="36"/>
    </location>
</feature>
<name>A0ABW2DAH1_9ACTN</name>
<evidence type="ECO:0000313" key="4">
    <source>
        <dbReference type="Proteomes" id="UP001596470"/>
    </source>
</evidence>
<dbReference type="PROSITE" id="PS51318">
    <property type="entry name" value="TAT"/>
    <property type="match status" value="1"/>
</dbReference>